<protein>
    <submittedName>
        <fullName evidence="1">Prepilin-type N-terminal cleavage/methylation domain-containing protein</fullName>
    </submittedName>
</protein>
<dbReference type="InterPro" id="IPR012902">
    <property type="entry name" value="N_methyl_site"/>
</dbReference>
<reference evidence="1 2" key="1">
    <citation type="submission" date="2023-01" db="EMBL/GenBank/DDBJ databases">
        <title>Vibrio sp. KJ40-1 sp.nov, isolated from marine algae.</title>
        <authorList>
            <person name="Butt M."/>
            <person name="Kim J.M.J."/>
            <person name="Jeon C.O.C."/>
        </authorList>
    </citation>
    <scope>NUCLEOTIDE SEQUENCE [LARGE SCALE GENOMIC DNA]</scope>
    <source>
        <strain evidence="1 2">KJ40-1</strain>
    </source>
</reference>
<name>A0ABT4YMW9_9VIBR</name>
<evidence type="ECO:0000313" key="1">
    <source>
        <dbReference type="EMBL" id="MDB1122873.1"/>
    </source>
</evidence>
<gene>
    <name evidence="1" type="ORF">PGX00_03880</name>
</gene>
<dbReference type="EMBL" id="JAQLOI010000001">
    <property type="protein sequence ID" value="MDB1122873.1"/>
    <property type="molecule type" value="Genomic_DNA"/>
</dbReference>
<keyword evidence="2" id="KW-1185">Reference proteome</keyword>
<dbReference type="SUPFAM" id="SSF54523">
    <property type="entry name" value="Pili subunits"/>
    <property type="match status" value="1"/>
</dbReference>
<accession>A0ABT4YMW9</accession>
<dbReference type="NCBIfam" id="TIGR02532">
    <property type="entry name" value="IV_pilin_GFxxxE"/>
    <property type="match status" value="1"/>
</dbReference>
<organism evidence="1 2">
    <name type="scientific">Vibrio algarum</name>
    <dbReference type="NCBI Taxonomy" id="3020714"/>
    <lineage>
        <taxon>Bacteria</taxon>
        <taxon>Pseudomonadati</taxon>
        <taxon>Pseudomonadota</taxon>
        <taxon>Gammaproteobacteria</taxon>
        <taxon>Vibrionales</taxon>
        <taxon>Vibrionaceae</taxon>
        <taxon>Vibrio</taxon>
    </lineage>
</organism>
<dbReference type="Pfam" id="PF07963">
    <property type="entry name" value="N_methyl"/>
    <property type="match status" value="1"/>
</dbReference>
<evidence type="ECO:0000313" key="2">
    <source>
        <dbReference type="Proteomes" id="UP001210678"/>
    </source>
</evidence>
<dbReference type="Gene3D" id="3.30.700.10">
    <property type="entry name" value="Glycoprotein, Type 4 Pilin"/>
    <property type="match status" value="1"/>
</dbReference>
<sequence length="152" mass="16247">MKSKLSYSSGFTLVELVVVILLLSILSVYAASRYIGSSSFSPYAAQEQAISIIRQIQLGRMQSNIDSSDSLSSEYRLSVTSDCLGSLASCSSTDDSRSNNLVLPADVSFEPSMTVDFDLLGEPTPSSVQIDIKSPTETVSVCITSVGYVYGC</sequence>
<dbReference type="RefSeq" id="WP_272133042.1">
    <property type="nucleotide sequence ID" value="NZ_JAQLOI010000001.1"/>
</dbReference>
<proteinExistence type="predicted"/>
<dbReference type="Proteomes" id="UP001210678">
    <property type="component" value="Unassembled WGS sequence"/>
</dbReference>
<dbReference type="InterPro" id="IPR045584">
    <property type="entry name" value="Pilin-like"/>
</dbReference>
<comment type="caution">
    <text evidence="1">The sequence shown here is derived from an EMBL/GenBank/DDBJ whole genome shotgun (WGS) entry which is preliminary data.</text>
</comment>